<dbReference type="RefSeq" id="WP_281143936.1">
    <property type="nucleotide sequence ID" value="NZ_CP123967.1"/>
</dbReference>
<reference evidence="5 6" key="1">
    <citation type="journal article" date="2008" name="Int. J. Syst. Evol. Microbiol.">
        <title>Tessaracoccus flavescens sp. nov., isolated from marine sediment.</title>
        <authorList>
            <person name="Lee D.W."/>
            <person name="Lee S.D."/>
        </authorList>
    </citation>
    <scope>NUCLEOTIDE SEQUENCE [LARGE SCALE GENOMIC DNA]</scope>
    <source>
        <strain evidence="5 6">T21</strain>
    </source>
</reference>
<keyword evidence="3" id="KW-0408">Iron</keyword>
<feature type="transmembrane region" description="Helical" evidence="4">
    <location>
        <begin position="94"/>
        <end position="117"/>
    </location>
</feature>
<dbReference type="InterPro" id="IPR050450">
    <property type="entry name" value="COX15/CtaA_HemeA_synthase"/>
</dbReference>
<evidence type="ECO:0000313" key="6">
    <source>
        <dbReference type="Proteomes" id="UP001244136"/>
    </source>
</evidence>
<dbReference type="Proteomes" id="UP001244136">
    <property type="component" value="Chromosome"/>
</dbReference>
<evidence type="ECO:0000256" key="3">
    <source>
        <dbReference type="ARBA" id="ARBA00023004"/>
    </source>
</evidence>
<evidence type="ECO:0000256" key="1">
    <source>
        <dbReference type="ARBA" id="ARBA00022723"/>
    </source>
</evidence>
<gene>
    <name evidence="5" type="ORF">QH948_08040</name>
</gene>
<evidence type="ECO:0000313" key="5">
    <source>
        <dbReference type="EMBL" id="WGT46117.1"/>
    </source>
</evidence>
<keyword evidence="2" id="KW-0560">Oxidoreductase</keyword>
<evidence type="ECO:0000256" key="2">
    <source>
        <dbReference type="ARBA" id="ARBA00023002"/>
    </source>
</evidence>
<organism evidence="5 6">
    <name type="scientific">Tessaracoccus lacteus</name>
    <dbReference type="NCBI Taxonomy" id="3041766"/>
    <lineage>
        <taxon>Bacteria</taxon>
        <taxon>Bacillati</taxon>
        <taxon>Actinomycetota</taxon>
        <taxon>Actinomycetes</taxon>
        <taxon>Propionibacteriales</taxon>
        <taxon>Propionibacteriaceae</taxon>
        <taxon>Tessaracoccus</taxon>
    </lineage>
</organism>
<accession>A0ABY8PUK0</accession>
<feature type="transmembrane region" description="Helical" evidence="4">
    <location>
        <begin position="238"/>
        <end position="260"/>
    </location>
</feature>
<keyword evidence="1" id="KW-0479">Metal-binding</keyword>
<feature type="transmembrane region" description="Helical" evidence="4">
    <location>
        <begin position="163"/>
        <end position="187"/>
    </location>
</feature>
<keyword evidence="4" id="KW-0812">Transmembrane</keyword>
<evidence type="ECO:0000256" key="4">
    <source>
        <dbReference type="SAM" id="Phobius"/>
    </source>
</evidence>
<dbReference type="PANTHER" id="PTHR35457">
    <property type="entry name" value="HEME A SYNTHASE"/>
    <property type="match status" value="1"/>
</dbReference>
<evidence type="ECO:0008006" key="7">
    <source>
        <dbReference type="Google" id="ProtNLM"/>
    </source>
</evidence>
<dbReference type="PANTHER" id="PTHR35457:SF1">
    <property type="entry name" value="HEME A SYNTHASE"/>
    <property type="match status" value="1"/>
</dbReference>
<proteinExistence type="predicted"/>
<dbReference type="EMBL" id="CP123967">
    <property type="protein sequence ID" value="WGT46117.1"/>
    <property type="molecule type" value="Genomic_DNA"/>
</dbReference>
<keyword evidence="4" id="KW-0472">Membrane</keyword>
<keyword evidence="4" id="KW-1133">Transmembrane helix</keyword>
<sequence length="313" mass="32495">MNDSRLTKLSAWAMGLVFVTILLGSMVCATDSSSTCPAWPACYPDQIAPQLQVGWLENPVIEFVHRAIAFAGLVLTGLTGWFGRRHPDGRVRVLPWVALGCAVGSAVFGMMIILFTLPLLLGLLDLGLALVALLLTTTTYLALRRGEMLADAVPTRRLAGGAFALLVVMHLLGSVVAGTTATGTGSFTRCLSWPLWTMVEIDGSPALQGLRMAMAVVAAGAIIALAERVRRAGAGGLALALVVSLIVELGLGMIILGAGIDAGQTNGIQATIAVGYSVTAVVIMWCVAFAFARAMPRPTGHSAAASGAAATRR</sequence>
<feature type="transmembrane region" description="Helical" evidence="4">
    <location>
        <begin position="272"/>
        <end position="292"/>
    </location>
</feature>
<keyword evidence="6" id="KW-1185">Reference proteome</keyword>
<feature type="transmembrane region" description="Helical" evidence="4">
    <location>
        <begin position="207"/>
        <end position="226"/>
    </location>
</feature>
<name>A0ABY8PUK0_9ACTN</name>
<protein>
    <recommendedName>
        <fullName evidence="7">Cytochrome oxidase assembly protein</fullName>
    </recommendedName>
</protein>
<feature type="transmembrane region" description="Helical" evidence="4">
    <location>
        <begin position="64"/>
        <end position="82"/>
    </location>
</feature>
<feature type="transmembrane region" description="Helical" evidence="4">
    <location>
        <begin position="123"/>
        <end position="143"/>
    </location>
</feature>